<dbReference type="InterPro" id="IPR036388">
    <property type="entry name" value="WH-like_DNA-bd_sf"/>
</dbReference>
<reference evidence="7 8" key="1">
    <citation type="submission" date="2018-01" db="EMBL/GenBank/DDBJ databases">
        <title>Whole genome analyses suggest that Burkholderia sensu lato contains two further novel genera in the rhizoxinica-symbiotica group Mycetohabitans gen. nov., and Trinickia gen. nov.: implications for the evolution of diazotrophy and nodulation in the Burkholderiaceae.</title>
        <authorList>
            <person name="Estrada-de los Santos P."/>
            <person name="Palmer M."/>
            <person name="Chavez-Ramirez B."/>
            <person name="Beukes C."/>
            <person name="Steenkamp E.T."/>
            <person name="Hirsch A.M."/>
            <person name="Manyaka P."/>
            <person name="Maluk M."/>
            <person name="Lafos M."/>
            <person name="Crook M."/>
            <person name="Gross E."/>
            <person name="Simon M.F."/>
            <person name="Bueno dos Reis Junior F."/>
            <person name="Poole P.S."/>
            <person name="Venter S.N."/>
            <person name="James E.K."/>
        </authorList>
    </citation>
    <scope>NUCLEOTIDE SEQUENCE [LARGE SCALE GENOMIC DNA]</scope>
    <source>
        <strain evidence="7 8">GP25-8</strain>
    </source>
</reference>
<dbReference type="GO" id="GO:0043565">
    <property type="term" value="F:sequence-specific DNA binding"/>
    <property type="evidence" value="ECO:0007669"/>
    <property type="project" value="TreeGrafter"/>
</dbReference>
<evidence type="ECO:0000256" key="5">
    <source>
        <dbReference type="SAM" id="MobiDB-lite"/>
    </source>
</evidence>
<accession>A0A2N7VJF6</accession>
<dbReference type="RefSeq" id="WP_102612412.1">
    <property type="nucleotide sequence ID" value="NZ_CADIKD010000026.1"/>
</dbReference>
<comment type="similarity">
    <text evidence="1">Belongs to the LysR transcriptional regulatory family.</text>
</comment>
<feature type="domain" description="HTH lysR-type" evidence="6">
    <location>
        <begin position="6"/>
        <end position="63"/>
    </location>
</feature>
<keyword evidence="4" id="KW-0804">Transcription</keyword>
<dbReference type="PANTHER" id="PTHR30537">
    <property type="entry name" value="HTH-TYPE TRANSCRIPTIONAL REGULATOR"/>
    <property type="match status" value="1"/>
</dbReference>
<evidence type="ECO:0000256" key="1">
    <source>
        <dbReference type="ARBA" id="ARBA00009437"/>
    </source>
</evidence>
<dbReference type="Proteomes" id="UP000235347">
    <property type="component" value="Unassembled WGS sequence"/>
</dbReference>
<comment type="caution">
    <text evidence="7">The sequence shown here is derived from an EMBL/GenBank/DDBJ whole genome shotgun (WGS) entry which is preliminary data.</text>
</comment>
<proteinExistence type="inferred from homology"/>
<evidence type="ECO:0000313" key="8">
    <source>
        <dbReference type="Proteomes" id="UP000235347"/>
    </source>
</evidence>
<dbReference type="InterPro" id="IPR000847">
    <property type="entry name" value="LysR_HTH_N"/>
</dbReference>
<keyword evidence="8" id="KW-1185">Reference proteome</keyword>
<dbReference type="EMBL" id="PNYB01000030">
    <property type="protein sequence ID" value="PMS17296.1"/>
    <property type="molecule type" value="Genomic_DNA"/>
</dbReference>
<feature type="region of interest" description="Disordered" evidence="5">
    <location>
        <begin position="290"/>
        <end position="316"/>
    </location>
</feature>
<dbReference type="InterPro" id="IPR005119">
    <property type="entry name" value="LysR_subst-bd"/>
</dbReference>
<dbReference type="InterPro" id="IPR036390">
    <property type="entry name" value="WH_DNA-bd_sf"/>
</dbReference>
<protein>
    <submittedName>
        <fullName evidence="7">LysR family transcriptional regulator</fullName>
    </submittedName>
</protein>
<dbReference type="PROSITE" id="PS50931">
    <property type="entry name" value="HTH_LYSR"/>
    <property type="match status" value="1"/>
</dbReference>
<dbReference type="InterPro" id="IPR058163">
    <property type="entry name" value="LysR-type_TF_proteobact-type"/>
</dbReference>
<dbReference type="GO" id="GO:0006351">
    <property type="term" value="P:DNA-templated transcription"/>
    <property type="evidence" value="ECO:0007669"/>
    <property type="project" value="TreeGrafter"/>
</dbReference>
<evidence type="ECO:0000256" key="4">
    <source>
        <dbReference type="ARBA" id="ARBA00023163"/>
    </source>
</evidence>
<evidence type="ECO:0000313" key="7">
    <source>
        <dbReference type="EMBL" id="PMS17296.1"/>
    </source>
</evidence>
<gene>
    <name evidence="7" type="ORF">C0Z19_24390</name>
</gene>
<evidence type="ECO:0000259" key="6">
    <source>
        <dbReference type="PROSITE" id="PS50931"/>
    </source>
</evidence>
<name>A0A2N7VJF6_9BURK</name>
<feature type="compositionally biased region" description="Polar residues" evidence="5">
    <location>
        <begin position="290"/>
        <end position="306"/>
    </location>
</feature>
<sequence length="316" mass="35273">MKRHLPSLNALRAFEAAARLGRMTAAADELAVTPGAISRQVLQLELQLGVRLFEGPKSRPELTSAAKTLLPALSAALDQIEAAVREVSDEDHGTLDVSCFSTFTVKWLIPRLYHFNALYPDIEIKLSATERPADIDRERYDLVIAVDDSTDADHVEVLPLFPEWLGPVLAPSLAARIKLRRPTDVAGKPLLHTRTRSNAWQMWSKSINTALPPQPGPEFEHYYFTLEAAIGGLGVCVAPWHLVIDDIRDGRLVAPFGFQDSGYRYVAKRLRKPNRKLDKFCAWLHLQAQEAPSPQDQIGRSRTPSRTGKRSNSEQK</sequence>
<dbReference type="AlphaFoldDB" id="A0A2N7VJF6"/>
<dbReference type="FunFam" id="3.40.190.10:FF:000017">
    <property type="entry name" value="Glycine cleavage system transcriptional activator"/>
    <property type="match status" value="1"/>
</dbReference>
<evidence type="ECO:0000256" key="2">
    <source>
        <dbReference type="ARBA" id="ARBA00023015"/>
    </source>
</evidence>
<dbReference type="Pfam" id="PF03466">
    <property type="entry name" value="LysR_substrate"/>
    <property type="match status" value="1"/>
</dbReference>
<evidence type="ECO:0000256" key="3">
    <source>
        <dbReference type="ARBA" id="ARBA00023125"/>
    </source>
</evidence>
<dbReference type="SUPFAM" id="SSF53850">
    <property type="entry name" value="Periplasmic binding protein-like II"/>
    <property type="match status" value="1"/>
</dbReference>
<keyword evidence="3" id="KW-0238">DNA-binding</keyword>
<dbReference type="Pfam" id="PF00126">
    <property type="entry name" value="HTH_1"/>
    <property type="match status" value="1"/>
</dbReference>
<dbReference type="Gene3D" id="1.10.10.10">
    <property type="entry name" value="Winged helix-like DNA-binding domain superfamily/Winged helix DNA-binding domain"/>
    <property type="match status" value="1"/>
</dbReference>
<organism evidence="7 8">
    <name type="scientific">Trinickia soli</name>
    <dbReference type="NCBI Taxonomy" id="380675"/>
    <lineage>
        <taxon>Bacteria</taxon>
        <taxon>Pseudomonadati</taxon>
        <taxon>Pseudomonadota</taxon>
        <taxon>Betaproteobacteria</taxon>
        <taxon>Burkholderiales</taxon>
        <taxon>Burkholderiaceae</taxon>
        <taxon>Trinickia</taxon>
    </lineage>
</organism>
<keyword evidence="2" id="KW-0805">Transcription regulation</keyword>
<dbReference type="SUPFAM" id="SSF46785">
    <property type="entry name" value="Winged helix' DNA-binding domain"/>
    <property type="match status" value="1"/>
</dbReference>
<dbReference type="Gene3D" id="3.40.190.10">
    <property type="entry name" value="Periplasmic binding protein-like II"/>
    <property type="match status" value="2"/>
</dbReference>
<dbReference type="GO" id="GO:0003700">
    <property type="term" value="F:DNA-binding transcription factor activity"/>
    <property type="evidence" value="ECO:0007669"/>
    <property type="project" value="InterPro"/>
</dbReference>
<dbReference type="PANTHER" id="PTHR30537:SF74">
    <property type="entry name" value="HTH-TYPE TRANSCRIPTIONAL REGULATOR TRPI"/>
    <property type="match status" value="1"/>
</dbReference>